<dbReference type="PANTHER" id="PTHR43248:SF29">
    <property type="entry name" value="TRIPEPTIDYL AMINOPEPTIDASE"/>
    <property type="match status" value="1"/>
</dbReference>
<feature type="signal peptide" evidence="4">
    <location>
        <begin position="1"/>
        <end position="20"/>
    </location>
</feature>
<keyword evidence="7" id="KW-1185">Reference proteome</keyword>
<evidence type="ECO:0000259" key="5">
    <source>
        <dbReference type="Pfam" id="PF08386"/>
    </source>
</evidence>
<name>A0ABS5YU12_9ACTN</name>
<gene>
    <name evidence="6" type="ORF">KOI35_25870</name>
</gene>
<dbReference type="GO" id="GO:0016787">
    <property type="term" value="F:hydrolase activity"/>
    <property type="evidence" value="ECO:0007669"/>
    <property type="project" value="UniProtKB-KW"/>
</dbReference>
<dbReference type="Gene3D" id="3.40.50.1820">
    <property type="entry name" value="alpha/beta hydrolase"/>
    <property type="match status" value="1"/>
</dbReference>
<reference evidence="6 7" key="1">
    <citation type="submission" date="2021-06" db="EMBL/GenBank/DDBJ databases">
        <title>Actinoplanes lichenicola sp. nov., and Actinoplanes ovalisporus sp. nov., isolated from lichen in Thailand.</title>
        <authorList>
            <person name="Saeng-In P."/>
            <person name="Kanchanasin P."/>
            <person name="Yuki M."/>
            <person name="Kudo T."/>
            <person name="Ohkuma M."/>
            <person name="Phongsopitanun W."/>
            <person name="Tanasupawat S."/>
        </authorList>
    </citation>
    <scope>NUCLEOTIDE SEQUENCE [LARGE SCALE GENOMIC DNA]</scope>
    <source>
        <strain evidence="6 7">NBRC 110975</strain>
    </source>
</reference>
<dbReference type="InterPro" id="IPR051601">
    <property type="entry name" value="Serine_prot/Carboxylest_S33"/>
</dbReference>
<evidence type="ECO:0000256" key="1">
    <source>
        <dbReference type="ARBA" id="ARBA00010088"/>
    </source>
</evidence>
<keyword evidence="2 4" id="KW-0732">Signal</keyword>
<dbReference type="InterPro" id="IPR029058">
    <property type="entry name" value="AB_hydrolase_fold"/>
</dbReference>
<evidence type="ECO:0000256" key="4">
    <source>
        <dbReference type="SAM" id="SignalP"/>
    </source>
</evidence>
<dbReference type="Pfam" id="PF08386">
    <property type="entry name" value="Abhydrolase_4"/>
    <property type="match status" value="1"/>
</dbReference>
<feature type="domain" description="Peptidase S33 tripeptidyl aminopeptidase-like C-terminal" evidence="5">
    <location>
        <begin position="374"/>
        <end position="475"/>
    </location>
</feature>
<protein>
    <submittedName>
        <fullName evidence="6">Alpha/beta hydrolase</fullName>
    </submittedName>
</protein>
<evidence type="ECO:0000313" key="7">
    <source>
        <dbReference type="Proteomes" id="UP001519654"/>
    </source>
</evidence>
<evidence type="ECO:0000256" key="2">
    <source>
        <dbReference type="ARBA" id="ARBA00022729"/>
    </source>
</evidence>
<accession>A0ABS5YU12</accession>
<organism evidence="6 7">
    <name type="scientific">Paractinoplanes bogorensis</name>
    <dbReference type="NCBI Taxonomy" id="1610840"/>
    <lineage>
        <taxon>Bacteria</taxon>
        <taxon>Bacillati</taxon>
        <taxon>Actinomycetota</taxon>
        <taxon>Actinomycetes</taxon>
        <taxon>Micromonosporales</taxon>
        <taxon>Micromonosporaceae</taxon>
        <taxon>Paractinoplanes</taxon>
    </lineage>
</organism>
<comment type="caution">
    <text evidence="6">The sequence shown here is derived from an EMBL/GenBank/DDBJ whole genome shotgun (WGS) entry which is preliminary data.</text>
</comment>
<sequence>MWTSALVALALAATTATVPAAAPDNGLTWGVCPGEAPPPQIQCGTIRVPLDYRNPDGRTIELAISRIRSTDPERRRGILLTNPGGPGVNGQAYPLVLTDPNAAAPLPSSVRDAYDIIGMDPRGVSRSTPVTCDLTQEQMAVGSLPYANGPADVVKQAALSRQEAAQCASSETAWMQPYVTTANTARDMDRIRSALGEPRMSFLGASYGSYLGAVYTTLFPQRSDRIVLDSNLGPDGYDITAMRAFGRGMQDRFPDFAKYVAARPALGFGTTPAQVTRTYHRLAAELDRAPVAGIDGSIFRGLTFDHIYSDGRFEALATVWTSLDQGEPPAAVPPPPATDNTVAARLTVICNDSSWPRSVHSYQHDVAVDRIRYPLIGAAAANISACAYWPWKPVEKVRITGRGPGNVLLVQNERDPGTPLVNARKLRTAFGERARMVTIDQGGHGAYVFGANPCGNDAVTAFLVSGSRPAHDKYCA</sequence>
<proteinExistence type="inferred from homology"/>
<dbReference type="EMBL" id="JAHKKG010000008">
    <property type="protein sequence ID" value="MBU2666943.1"/>
    <property type="molecule type" value="Genomic_DNA"/>
</dbReference>
<dbReference type="SUPFAM" id="SSF53474">
    <property type="entry name" value="alpha/beta-Hydrolases"/>
    <property type="match status" value="1"/>
</dbReference>
<dbReference type="InterPro" id="IPR013595">
    <property type="entry name" value="Pept_S33_TAP-like_C"/>
</dbReference>
<evidence type="ECO:0000313" key="6">
    <source>
        <dbReference type="EMBL" id="MBU2666943.1"/>
    </source>
</evidence>
<dbReference type="RefSeq" id="WP_215791072.1">
    <property type="nucleotide sequence ID" value="NZ_JAHKKG010000008.1"/>
</dbReference>
<keyword evidence="3 6" id="KW-0378">Hydrolase</keyword>
<feature type="chain" id="PRO_5045286277" evidence="4">
    <location>
        <begin position="21"/>
        <end position="476"/>
    </location>
</feature>
<evidence type="ECO:0000256" key="3">
    <source>
        <dbReference type="ARBA" id="ARBA00022801"/>
    </source>
</evidence>
<dbReference type="Proteomes" id="UP001519654">
    <property type="component" value="Unassembled WGS sequence"/>
</dbReference>
<dbReference type="PANTHER" id="PTHR43248">
    <property type="entry name" value="2-SUCCINYL-6-HYDROXY-2,4-CYCLOHEXADIENE-1-CARBOXYLATE SYNTHASE"/>
    <property type="match status" value="1"/>
</dbReference>
<comment type="similarity">
    <text evidence="1">Belongs to the peptidase S33 family.</text>
</comment>